<evidence type="ECO:0000256" key="6">
    <source>
        <dbReference type="ARBA" id="ARBA00022574"/>
    </source>
</evidence>
<keyword evidence="11" id="KW-0906">Nuclear pore complex</keyword>
<dbReference type="InterPro" id="IPR015943">
    <property type="entry name" value="WD40/YVTN_repeat-like_dom_sf"/>
</dbReference>
<keyword evidence="17" id="KW-1185">Reference proteome</keyword>
<evidence type="ECO:0000256" key="12">
    <source>
        <dbReference type="ARBA" id="ARBA00023228"/>
    </source>
</evidence>
<dbReference type="GO" id="GO:0032008">
    <property type="term" value="P:positive regulation of TOR signaling"/>
    <property type="evidence" value="ECO:0007669"/>
    <property type="project" value="TreeGrafter"/>
</dbReference>
<dbReference type="PROSITE" id="PS50082">
    <property type="entry name" value="WD_REPEATS_2"/>
    <property type="match status" value="1"/>
</dbReference>
<dbReference type="GO" id="GO:0005765">
    <property type="term" value="C:lysosomal membrane"/>
    <property type="evidence" value="ECO:0007669"/>
    <property type="project" value="UniProtKB-SubCell"/>
</dbReference>
<dbReference type="GO" id="GO:0030127">
    <property type="term" value="C:COPII vesicle coat"/>
    <property type="evidence" value="ECO:0007669"/>
    <property type="project" value="TreeGrafter"/>
</dbReference>
<dbReference type="AlphaFoldDB" id="L5MDW9"/>
<dbReference type="Gene3D" id="2.130.10.10">
    <property type="entry name" value="YVTN repeat-like/Quinoprotein amine dehydrogenase"/>
    <property type="match status" value="1"/>
</dbReference>
<feature type="repeat" description="WD" evidence="15">
    <location>
        <begin position="1"/>
        <end position="34"/>
    </location>
</feature>
<evidence type="ECO:0000256" key="8">
    <source>
        <dbReference type="ARBA" id="ARBA00022816"/>
    </source>
</evidence>
<sequence length="123" mass="13993">MGHEAPVWQVAWAHPMYGNILASCSYDRKVIFWKEENKTWEKTHEHTGHDSSVNSVCWAPQDYGLILACGSSDGAISLLTYTGEGQWEVKIMFTLLASMPQLGPWCCTRKPHRPDIRTETQLQ</sequence>
<dbReference type="PANTHER" id="PTHR11024">
    <property type="entry name" value="NUCLEAR PORE COMPLEX PROTEIN SEC13 / SEH1 FAMILY MEMBER"/>
    <property type="match status" value="1"/>
</dbReference>
<evidence type="ECO:0000313" key="16">
    <source>
        <dbReference type="EMBL" id="ELK36561.1"/>
    </source>
</evidence>
<dbReference type="GO" id="GO:0006606">
    <property type="term" value="P:protein import into nucleus"/>
    <property type="evidence" value="ECO:0007669"/>
    <property type="project" value="TreeGrafter"/>
</dbReference>
<proteinExistence type="inferred from homology"/>
<keyword evidence="12" id="KW-0458">Lysosome</keyword>
<evidence type="ECO:0000256" key="5">
    <source>
        <dbReference type="ARBA" id="ARBA00022448"/>
    </source>
</evidence>
<keyword evidence="5" id="KW-0813">Transport</keyword>
<evidence type="ECO:0000313" key="17">
    <source>
        <dbReference type="Proteomes" id="UP000010556"/>
    </source>
</evidence>
<evidence type="ECO:0000256" key="4">
    <source>
        <dbReference type="ARBA" id="ARBA00019195"/>
    </source>
</evidence>
<dbReference type="Proteomes" id="UP000010556">
    <property type="component" value="Unassembled WGS sequence"/>
</dbReference>
<dbReference type="InterPro" id="IPR001680">
    <property type="entry name" value="WD40_rpt"/>
</dbReference>
<keyword evidence="13" id="KW-0539">Nucleus</keyword>
<name>L5MDW9_MYODS</name>
<organism evidence="16 17">
    <name type="scientific">Myotis davidii</name>
    <name type="common">David's myotis</name>
    <dbReference type="NCBI Taxonomy" id="225400"/>
    <lineage>
        <taxon>Eukaryota</taxon>
        <taxon>Metazoa</taxon>
        <taxon>Chordata</taxon>
        <taxon>Craniata</taxon>
        <taxon>Vertebrata</taxon>
        <taxon>Euteleostomi</taxon>
        <taxon>Mammalia</taxon>
        <taxon>Eutheria</taxon>
        <taxon>Laurasiatheria</taxon>
        <taxon>Chiroptera</taxon>
        <taxon>Yangochiroptera</taxon>
        <taxon>Vespertilionidae</taxon>
        <taxon>Myotis</taxon>
    </lineage>
</organism>
<dbReference type="SMART" id="SM00320">
    <property type="entry name" value="WD40"/>
    <property type="match status" value="2"/>
</dbReference>
<accession>L5MDW9</accession>
<reference evidence="17" key="1">
    <citation type="journal article" date="2013" name="Science">
        <title>Comparative analysis of bat genomes provides insight into the evolution of flight and immunity.</title>
        <authorList>
            <person name="Zhang G."/>
            <person name="Cowled C."/>
            <person name="Shi Z."/>
            <person name="Huang Z."/>
            <person name="Bishop-Lilly K.A."/>
            <person name="Fang X."/>
            <person name="Wynne J.W."/>
            <person name="Xiong Z."/>
            <person name="Baker M.L."/>
            <person name="Zhao W."/>
            <person name="Tachedjian M."/>
            <person name="Zhu Y."/>
            <person name="Zhou P."/>
            <person name="Jiang X."/>
            <person name="Ng J."/>
            <person name="Yang L."/>
            <person name="Wu L."/>
            <person name="Xiao J."/>
            <person name="Feng Y."/>
            <person name="Chen Y."/>
            <person name="Sun X."/>
            <person name="Zhang Y."/>
            <person name="Marsh G.A."/>
            <person name="Crameri G."/>
            <person name="Broder C.C."/>
            <person name="Frey K.G."/>
            <person name="Wang L.F."/>
            <person name="Wang J."/>
        </authorList>
    </citation>
    <scope>NUCLEOTIDE SEQUENCE [LARGE SCALE GENOMIC DNA]</scope>
</reference>
<keyword evidence="6 15" id="KW-0853">WD repeat</keyword>
<evidence type="ECO:0000256" key="1">
    <source>
        <dbReference type="ARBA" id="ARBA00004567"/>
    </source>
</evidence>
<comment type="subcellular location">
    <subcellularLocation>
        <location evidence="2">Lysosome membrane</location>
    </subcellularLocation>
    <subcellularLocation>
        <location evidence="1">Nucleus</location>
        <location evidence="1">Nuclear pore complex</location>
    </subcellularLocation>
</comment>
<keyword evidence="9" id="KW-0653">Protein transport</keyword>
<dbReference type="InterPro" id="IPR036322">
    <property type="entry name" value="WD40_repeat_dom_sf"/>
</dbReference>
<gene>
    <name evidence="16" type="ORF">MDA_GLEAN10003151</name>
</gene>
<dbReference type="GO" id="GO:0032527">
    <property type="term" value="P:protein exit from endoplasmic reticulum"/>
    <property type="evidence" value="ECO:0007669"/>
    <property type="project" value="TreeGrafter"/>
</dbReference>
<keyword evidence="7" id="KW-0677">Repeat</keyword>
<evidence type="ECO:0000256" key="2">
    <source>
        <dbReference type="ARBA" id="ARBA00004656"/>
    </source>
</evidence>
<evidence type="ECO:0000256" key="15">
    <source>
        <dbReference type="PROSITE-ProRule" id="PRU00221"/>
    </source>
</evidence>
<evidence type="ECO:0000256" key="9">
    <source>
        <dbReference type="ARBA" id="ARBA00022927"/>
    </source>
</evidence>
<dbReference type="GO" id="GO:0051028">
    <property type="term" value="P:mRNA transport"/>
    <property type="evidence" value="ECO:0007669"/>
    <property type="project" value="UniProtKB-KW"/>
</dbReference>
<dbReference type="SUPFAM" id="SSF50978">
    <property type="entry name" value="WD40 repeat-like"/>
    <property type="match status" value="1"/>
</dbReference>
<keyword evidence="10" id="KW-0811">Translocation</keyword>
<dbReference type="PANTHER" id="PTHR11024:SF2">
    <property type="entry name" value="PROTEIN SEC13 HOMOLOG"/>
    <property type="match status" value="1"/>
</dbReference>
<protein>
    <recommendedName>
        <fullName evidence="4">Protein SEC13 homolog</fullName>
    </recommendedName>
</protein>
<keyword evidence="8" id="KW-0509">mRNA transport</keyword>
<evidence type="ECO:0000256" key="3">
    <source>
        <dbReference type="ARBA" id="ARBA00010102"/>
    </source>
</evidence>
<evidence type="ECO:0000256" key="7">
    <source>
        <dbReference type="ARBA" id="ARBA00022737"/>
    </source>
</evidence>
<dbReference type="GO" id="GO:0005198">
    <property type="term" value="F:structural molecule activity"/>
    <property type="evidence" value="ECO:0007669"/>
    <property type="project" value="InterPro"/>
</dbReference>
<comment type="similarity">
    <text evidence="3">Belongs to the WD repeat SEC13 family.</text>
</comment>
<evidence type="ECO:0000256" key="11">
    <source>
        <dbReference type="ARBA" id="ARBA00023132"/>
    </source>
</evidence>
<dbReference type="InterPro" id="IPR037363">
    <property type="entry name" value="Sec13/Seh1_fam"/>
</dbReference>
<evidence type="ECO:0000256" key="14">
    <source>
        <dbReference type="ARBA" id="ARBA00045501"/>
    </source>
</evidence>
<dbReference type="GO" id="GO:0090114">
    <property type="term" value="P:COPII-coated vesicle budding"/>
    <property type="evidence" value="ECO:0007669"/>
    <property type="project" value="TreeGrafter"/>
</dbReference>
<dbReference type="Pfam" id="PF00400">
    <property type="entry name" value="WD40"/>
    <property type="match status" value="2"/>
</dbReference>
<comment type="function">
    <text evidence="14">As a component of the GATOR2 complex, functions as an activator of the amino acid-sensing branch of the mTORC1 signaling pathway. The GATOR2 complex indirectly activates mTORC1 through the inhibition of the GATOR1 subcomplex. GATOR2 probably acts as an E3 ubiquitin-protein ligase toward GATOR1. In the presence of abundant amino acids, the GATOR2 complex mediates ubiquitination of the NPRL2 core component of the GATOR1 complex, leading to GATOR1 inactivation. In the absence of amino acids, GATOR2 is inhibited, activating the GATOR1 complex. Within the GATOR2 complex, SEC13 and SEH1L are required to stabilize the complex.</text>
</comment>
<dbReference type="EMBL" id="KB101492">
    <property type="protein sequence ID" value="ELK36561.1"/>
    <property type="molecule type" value="Genomic_DNA"/>
</dbReference>
<evidence type="ECO:0000256" key="13">
    <source>
        <dbReference type="ARBA" id="ARBA00023242"/>
    </source>
</evidence>
<dbReference type="GO" id="GO:0031080">
    <property type="term" value="C:nuclear pore outer ring"/>
    <property type="evidence" value="ECO:0007669"/>
    <property type="project" value="TreeGrafter"/>
</dbReference>
<evidence type="ECO:0000256" key="10">
    <source>
        <dbReference type="ARBA" id="ARBA00023010"/>
    </source>
</evidence>